<dbReference type="InterPro" id="IPR036514">
    <property type="entry name" value="SGNH_hydro_sf"/>
</dbReference>
<keyword evidence="6 8" id="KW-0472">Membrane</keyword>
<feature type="transmembrane region" description="Helical" evidence="8">
    <location>
        <begin position="310"/>
        <end position="328"/>
    </location>
</feature>
<feature type="transmembrane region" description="Helical" evidence="8">
    <location>
        <begin position="220"/>
        <end position="237"/>
    </location>
</feature>
<evidence type="ECO:0000313" key="12">
    <source>
        <dbReference type="Proteomes" id="UP001142057"/>
    </source>
</evidence>
<evidence type="ECO:0000256" key="3">
    <source>
        <dbReference type="ARBA" id="ARBA00022679"/>
    </source>
</evidence>
<dbReference type="InterPro" id="IPR050879">
    <property type="entry name" value="Acyltransferase_3"/>
</dbReference>
<dbReference type="SUPFAM" id="SSF52266">
    <property type="entry name" value="SGNH hydrolase"/>
    <property type="match status" value="1"/>
</dbReference>
<keyword evidence="4 8" id="KW-0812">Transmembrane</keyword>
<evidence type="ECO:0000256" key="8">
    <source>
        <dbReference type="SAM" id="Phobius"/>
    </source>
</evidence>
<dbReference type="InterPro" id="IPR043968">
    <property type="entry name" value="SGNH"/>
</dbReference>
<reference evidence="11" key="1">
    <citation type="submission" date="2022-08" db="EMBL/GenBank/DDBJ databases">
        <title>Chryseobacterium antibioticum,isolated from the rhizosphere soil of Pyrola in Tibet.</title>
        <authorList>
            <person name="Kan Y."/>
        </authorList>
    </citation>
    <scope>NUCLEOTIDE SEQUENCE</scope>
    <source>
        <strain evidence="11">Pc2-12</strain>
    </source>
</reference>
<feature type="transmembrane region" description="Helical" evidence="8">
    <location>
        <begin position="72"/>
        <end position="92"/>
    </location>
</feature>
<evidence type="ECO:0000256" key="6">
    <source>
        <dbReference type="ARBA" id="ARBA00023136"/>
    </source>
</evidence>
<gene>
    <name evidence="11" type="ORF">NZD88_13945</name>
</gene>
<dbReference type="PANTHER" id="PTHR23028:SF53">
    <property type="entry name" value="ACYL_TRANSF_3 DOMAIN-CONTAINING PROTEIN"/>
    <property type="match status" value="1"/>
</dbReference>
<keyword evidence="7 11" id="KW-0012">Acyltransferase</keyword>
<sequence length="610" mass="70292">MQFRNDIQGIRGLAFLLVFIFHLNYNWLPGGFIGVDIFFVISGFLMTSIIIGQKDNAVFSFYDFYVKRLKRILPAYLIFIIAVASVGFFIYLDRDFWMFQKSVGTSVLFISNILFSRGDSYFGSRLDDNPFLHTWSLSIEMQFYLLLPLILIFIKKKYLPAVILLIIAVLTAYTDISMYVRNETSSKYFSLPARIPEFMVGAFYSLVLRNKVNFGKMGNHIFAFLSLAILLLSAFLIDKNSFFPGSLALIPTIATANLLVANNNFISDFFAKKGPLFIGELSYSLYLWHWPIIAFIRYYNDDYHLNTQEIIFTCILTFTLAWLSYRLIENYFRKKDNSTFYRYSISGGVLLVLLTFLLPKVAEINKIPEIYTSPSFGLGSSNQKKTEVFGNKDFKNDKILLIGDSHALAIKAFLNYIGQRNHFSFSTVTTEGLPALKGIKRSEIASYGMKFYDSSQQFAEFTEQNIHKNKIILINCSSFISPMSTYQSVEKIATSLKPDQKLIVFSTFPSVDLDPVKINRDYIKRTSRTFKVKIREDNRAALKKLAAAHKNVYFYDLSKSKVFKNAPFYRDTLMYYNRTHINDYGSVSLAKDLEKDFMSFFSPILAKERQ</sequence>
<name>A0ABT2IJE2_9FLAO</name>
<dbReference type="GO" id="GO:0016746">
    <property type="term" value="F:acyltransferase activity"/>
    <property type="evidence" value="ECO:0007669"/>
    <property type="project" value="UniProtKB-KW"/>
</dbReference>
<protein>
    <submittedName>
        <fullName evidence="11">Acyltransferase</fullName>
    </submittedName>
</protein>
<dbReference type="RefSeq" id="WP_259829954.1">
    <property type="nucleotide sequence ID" value="NZ_JANZQH010000006.1"/>
</dbReference>
<keyword evidence="2" id="KW-1003">Cell membrane</keyword>
<comment type="subcellular location">
    <subcellularLocation>
        <location evidence="1">Cell membrane</location>
        <topology evidence="1">Multi-pass membrane protein</topology>
    </subcellularLocation>
</comment>
<evidence type="ECO:0000256" key="5">
    <source>
        <dbReference type="ARBA" id="ARBA00022989"/>
    </source>
</evidence>
<feature type="transmembrane region" description="Helical" evidence="8">
    <location>
        <begin position="243"/>
        <end position="260"/>
    </location>
</feature>
<evidence type="ECO:0000256" key="2">
    <source>
        <dbReference type="ARBA" id="ARBA00022475"/>
    </source>
</evidence>
<evidence type="ECO:0000256" key="7">
    <source>
        <dbReference type="ARBA" id="ARBA00023315"/>
    </source>
</evidence>
<feature type="transmembrane region" description="Helical" evidence="8">
    <location>
        <begin position="135"/>
        <end position="154"/>
    </location>
</feature>
<dbReference type="EMBL" id="JANZQH010000006">
    <property type="protein sequence ID" value="MCT2408647.1"/>
    <property type="molecule type" value="Genomic_DNA"/>
</dbReference>
<evidence type="ECO:0000313" key="11">
    <source>
        <dbReference type="EMBL" id="MCT2408647.1"/>
    </source>
</evidence>
<evidence type="ECO:0000256" key="4">
    <source>
        <dbReference type="ARBA" id="ARBA00022692"/>
    </source>
</evidence>
<dbReference type="InterPro" id="IPR002656">
    <property type="entry name" value="Acyl_transf_3_dom"/>
</dbReference>
<feature type="transmembrane region" description="Helical" evidence="8">
    <location>
        <begin position="161"/>
        <end position="179"/>
    </location>
</feature>
<feature type="transmembrane region" description="Helical" evidence="8">
    <location>
        <begin position="281"/>
        <end position="298"/>
    </location>
</feature>
<feature type="transmembrane region" description="Helical" evidence="8">
    <location>
        <begin position="340"/>
        <end position="358"/>
    </location>
</feature>
<keyword evidence="12" id="KW-1185">Reference proteome</keyword>
<dbReference type="Pfam" id="PF01757">
    <property type="entry name" value="Acyl_transf_3"/>
    <property type="match status" value="1"/>
</dbReference>
<feature type="transmembrane region" description="Helical" evidence="8">
    <location>
        <begin position="31"/>
        <end position="51"/>
    </location>
</feature>
<organism evidence="11 12">
    <name type="scientific">Chryseobacterium pyrolae</name>
    <dbReference type="NCBI Taxonomy" id="2987481"/>
    <lineage>
        <taxon>Bacteria</taxon>
        <taxon>Pseudomonadati</taxon>
        <taxon>Bacteroidota</taxon>
        <taxon>Flavobacteriia</taxon>
        <taxon>Flavobacteriales</taxon>
        <taxon>Weeksellaceae</taxon>
        <taxon>Chryseobacterium group</taxon>
        <taxon>Chryseobacterium</taxon>
    </lineage>
</organism>
<dbReference type="PANTHER" id="PTHR23028">
    <property type="entry name" value="ACETYLTRANSFERASE"/>
    <property type="match status" value="1"/>
</dbReference>
<evidence type="ECO:0000259" key="9">
    <source>
        <dbReference type="Pfam" id="PF01757"/>
    </source>
</evidence>
<dbReference type="Proteomes" id="UP001142057">
    <property type="component" value="Unassembled WGS sequence"/>
</dbReference>
<feature type="domain" description="Acyltransferase 3" evidence="9">
    <location>
        <begin position="6"/>
        <end position="325"/>
    </location>
</feature>
<dbReference type="Pfam" id="PF19040">
    <property type="entry name" value="SGNH"/>
    <property type="match status" value="1"/>
</dbReference>
<keyword evidence="3" id="KW-0808">Transferase</keyword>
<accession>A0ABT2IJE2</accession>
<keyword evidence="5 8" id="KW-1133">Transmembrane helix</keyword>
<feature type="domain" description="SGNH" evidence="10">
    <location>
        <begin position="385"/>
        <end position="594"/>
    </location>
</feature>
<proteinExistence type="predicted"/>
<dbReference type="Gene3D" id="3.40.50.1110">
    <property type="entry name" value="SGNH hydrolase"/>
    <property type="match status" value="1"/>
</dbReference>
<evidence type="ECO:0000259" key="10">
    <source>
        <dbReference type="Pfam" id="PF19040"/>
    </source>
</evidence>
<feature type="transmembrane region" description="Helical" evidence="8">
    <location>
        <begin position="191"/>
        <end position="208"/>
    </location>
</feature>
<evidence type="ECO:0000256" key="1">
    <source>
        <dbReference type="ARBA" id="ARBA00004651"/>
    </source>
</evidence>
<comment type="caution">
    <text evidence="11">The sequence shown here is derived from an EMBL/GenBank/DDBJ whole genome shotgun (WGS) entry which is preliminary data.</text>
</comment>
<feature type="transmembrane region" description="Helical" evidence="8">
    <location>
        <begin position="7"/>
        <end position="25"/>
    </location>
</feature>